<sequence>MRKLVALKIVNLFDFLMSIVPDWYSWRKRRWYGCYGGNEDGCSVTFVGGVLHCFGHFSLKREGDDGGGGCHWE</sequence>
<comment type="caution">
    <text evidence="1">The sequence shown here is derived from an EMBL/GenBank/DDBJ whole genome shotgun (WGS) entry which is preliminary data.</text>
</comment>
<evidence type="ECO:0000313" key="2">
    <source>
        <dbReference type="Proteomes" id="UP001055879"/>
    </source>
</evidence>
<dbReference type="Proteomes" id="UP001055879">
    <property type="component" value="Linkage Group LG02"/>
</dbReference>
<name>A0ACB9EL56_ARCLA</name>
<accession>A0ACB9EL56</accession>
<proteinExistence type="predicted"/>
<dbReference type="EMBL" id="CM042048">
    <property type="protein sequence ID" value="KAI3759365.1"/>
    <property type="molecule type" value="Genomic_DNA"/>
</dbReference>
<keyword evidence="2" id="KW-1185">Reference proteome</keyword>
<reference evidence="1 2" key="2">
    <citation type="journal article" date="2022" name="Mol. Ecol. Resour.">
        <title>The genomes of chicory, endive, great burdock and yacon provide insights into Asteraceae paleo-polyploidization history and plant inulin production.</title>
        <authorList>
            <person name="Fan W."/>
            <person name="Wang S."/>
            <person name="Wang H."/>
            <person name="Wang A."/>
            <person name="Jiang F."/>
            <person name="Liu H."/>
            <person name="Zhao H."/>
            <person name="Xu D."/>
            <person name="Zhang Y."/>
        </authorList>
    </citation>
    <scope>NUCLEOTIDE SEQUENCE [LARGE SCALE GENOMIC DNA]</scope>
    <source>
        <strain evidence="2">cv. Niubang</strain>
    </source>
</reference>
<gene>
    <name evidence="1" type="ORF">L6452_07126</name>
</gene>
<reference evidence="2" key="1">
    <citation type="journal article" date="2022" name="Mol. Ecol. Resour.">
        <title>The genomes of chicory, endive, great burdock and yacon provide insights into Asteraceae palaeo-polyploidization history and plant inulin production.</title>
        <authorList>
            <person name="Fan W."/>
            <person name="Wang S."/>
            <person name="Wang H."/>
            <person name="Wang A."/>
            <person name="Jiang F."/>
            <person name="Liu H."/>
            <person name="Zhao H."/>
            <person name="Xu D."/>
            <person name="Zhang Y."/>
        </authorList>
    </citation>
    <scope>NUCLEOTIDE SEQUENCE [LARGE SCALE GENOMIC DNA]</scope>
    <source>
        <strain evidence="2">cv. Niubang</strain>
    </source>
</reference>
<protein>
    <submittedName>
        <fullName evidence="1">Uncharacterized protein</fullName>
    </submittedName>
</protein>
<organism evidence="1 2">
    <name type="scientific">Arctium lappa</name>
    <name type="common">Greater burdock</name>
    <name type="synonym">Lappa major</name>
    <dbReference type="NCBI Taxonomy" id="4217"/>
    <lineage>
        <taxon>Eukaryota</taxon>
        <taxon>Viridiplantae</taxon>
        <taxon>Streptophyta</taxon>
        <taxon>Embryophyta</taxon>
        <taxon>Tracheophyta</taxon>
        <taxon>Spermatophyta</taxon>
        <taxon>Magnoliopsida</taxon>
        <taxon>eudicotyledons</taxon>
        <taxon>Gunneridae</taxon>
        <taxon>Pentapetalae</taxon>
        <taxon>asterids</taxon>
        <taxon>campanulids</taxon>
        <taxon>Asterales</taxon>
        <taxon>Asteraceae</taxon>
        <taxon>Carduoideae</taxon>
        <taxon>Cardueae</taxon>
        <taxon>Arctiinae</taxon>
        <taxon>Arctium</taxon>
    </lineage>
</organism>
<evidence type="ECO:0000313" key="1">
    <source>
        <dbReference type="EMBL" id="KAI3759365.1"/>
    </source>
</evidence>